<dbReference type="InterPro" id="IPR021682">
    <property type="entry name" value="DUF2933"/>
</dbReference>
<dbReference type="Pfam" id="PF11666">
    <property type="entry name" value="DUF2933"/>
    <property type="match status" value="1"/>
</dbReference>
<reference evidence="3 4" key="1">
    <citation type="journal article" date="2012" name="J. Bacteriol.">
        <title>Draft Genome Sequence of Mesorhizobium alhagi CCNWXJ12-2T, a Novel Salt-Resistant Species Isolated from the Desert of Northwestern China.</title>
        <authorList>
            <person name="Zhou M."/>
            <person name="Chen W."/>
            <person name="Chen H."/>
            <person name="Wei G."/>
        </authorList>
    </citation>
    <scope>NUCLEOTIDE SEQUENCE [LARGE SCALE GENOMIC DNA]</scope>
    <source>
        <strain evidence="3 4">CCNWXJ12-2</strain>
    </source>
</reference>
<dbReference type="RefSeq" id="WP_008837455.1">
    <property type="nucleotide sequence ID" value="NZ_AHAM01000158.1"/>
</dbReference>
<keyword evidence="2" id="KW-0472">Membrane</keyword>
<gene>
    <name evidence="3" type="ORF">MAXJ12_19183</name>
</gene>
<proteinExistence type="predicted"/>
<dbReference type="EMBL" id="AHAM01000158">
    <property type="protein sequence ID" value="EHK55595.1"/>
    <property type="molecule type" value="Genomic_DNA"/>
</dbReference>
<name>H0HUJ5_9HYPH</name>
<evidence type="ECO:0000313" key="4">
    <source>
        <dbReference type="Proteomes" id="UP000003250"/>
    </source>
</evidence>
<dbReference type="Proteomes" id="UP000003250">
    <property type="component" value="Unassembled WGS sequence"/>
</dbReference>
<evidence type="ECO:0008006" key="5">
    <source>
        <dbReference type="Google" id="ProtNLM"/>
    </source>
</evidence>
<accession>H0HUJ5</accession>
<keyword evidence="2" id="KW-0812">Transmembrane</keyword>
<dbReference type="AlphaFoldDB" id="H0HUJ5"/>
<evidence type="ECO:0000256" key="1">
    <source>
        <dbReference type="SAM" id="MobiDB-lite"/>
    </source>
</evidence>
<organism evidence="3 4">
    <name type="scientific">Mesorhizobium alhagi CCNWXJ12-2</name>
    <dbReference type="NCBI Taxonomy" id="1107882"/>
    <lineage>
        <taxon>Bacteria</taxon>
        <taxon>Pseudomonadati</taxon>
        <taxon>Pseudomonadota</taxon>
        <taxon>Alphaproteobacteria</taxon>
        <taxon>Hyphomicrobiales</taxon>
        <taxon>Phyllobacteriaceae</taxon>
        <taxon>Allomesorhizobium</taxon>
    </lineage>
</organism>
<keyword evidence="2" id="KW-1133">Transmembrane helix</keyword>
<feature type="region of interest" description="Disordered" evidence="1">
    <location>
        <begin position="1"/>
        <end position="26"/>
    </location>
</feature>
<evidence type="ECO:0000256" key="2">
    <source>
        <dbReference type="SAM" id="Phobius"/>
    </source>
</evidence>
<dbReference type="OrthoDB" id="8093021at2"/>
<protein>
    <recommendedName>
        <fullName evidence="5">DUF2933 domain-containing protein</fullName>
    </recommendedName>
</protein>
<feature type="transmembrane region" description="Helical" evidence="2">
    <location>
        <begin position="28"/>
        <end position="49"/>
    </location>
</feature>
<sequence length="108" mass="11673">MNPQAQHPAGHPAGQEPEPEFEPRPSGFWTSQMGLVTIGFLLIAAFFLLSEHRAHALGVLPFLLLAACPLLHMFMHSGHQGHGGHGRHTQQKEIEPGAQNSSKRGKGA</sequence>
<feature type="transmembrane region" description="Helical" evidence="2">
    <location>
        <begin position="56"/>
        <end position="75"/>
    </location>
</feature>
<feature type="region of interest" description="Disordered" evidence="1">
    <location>
        <begin position="76"/>
        <end position="108"/>
    </location>
</feature>
<evidence type="ECO:0000313" key="3">
    <source>
        <dbReference type="EMBL" id="EHK55595.1"/>
    </source>
</evidence>
<keyword evidence="4" id="KW-1185">Reference proteome</keyword>